<sequence>MTLIDASSAPVVIAYDDVASLDDAAAVDLFPAEHLGAAFSPVQDRIRDWLRRWDAVALPAFEPVRDIHPDDERRSSMQTVPGRADGAARVTASFYDPPTRQGEARVWSRNWLSAVVLPKATEAGRLHFRFGVGSRLVLDGQSETGLVSTSVHLGVVADAASASPLDAPGFHTPIARPLVAVPFREDADADASQTFEGSIDLQAGDAPAFAFVLGTDVVFREGWARIHEGSSTWVGPAGAGPTGAFEVRFTPADLLARFGD</sequence>
<dbReference type="OrthoDB" id="4999369at2"/>
<dbReference type="AlphaFoldDB" id="A0A4V0YHG6"/>
<dbReference type="KEGG" id="agf:ET445_16200"/>
<accession>A0A4V0YHG6</accession>
<dbReference type="RefSeq" id="WP_129192185.1">
    <property type="nucleotide sequence ID" value="NZ_CP035491.1"/>
</dbReference>
<protein>
    <submittedName>
        <fullName evidence="1">Uncharacterized protein</fullName>
    </submittedName>
</protein>
<evidence type="ECO:0000313" key="1">
    <source>
        <dbReference type="EMBL" id="QAY74641.1"/>
    </source>
</evidence>
<dbReference type="EMBL" id="CP035491">
    <property type="protein sequence ID" value="QAY74641.1"/>
    <property type="molecule type" value="Genomic_DNA"/>
</dbReference>
<gene>
    <name evidence="1" type="ORF">ET445_16200</name>
</gene>
<reference evidence="1 2" key="1">
    <citation type="submission" date="2019-01" db="EMBL/GenBank/DDBJ databases">
        <title>Genome sequencing of strain FW100M-8.</title>
        <authorList>
            <person name="Heo J."/>
            <person name="Kim S.-J."/>
            <person name="Kim J.-S."/>
            <person name="Hong S.-B."/>
            <person name="Kwon S.-W."/>
        </authorList>
    </citation>
    <scope>NUCLEOTIDE SEQUENCE [LARGE SCALE GENOMIC DNA]</scope>
    <source>
        <strain evidence="1 2">FW100M-8</strain>
    </source>
</reference>
<dbReference type="Proteomes" id="UP000291259">
    <property type="component" value="Chromosome"/>
</dbReference>
<organism evidence="1 2">
    <name type="scientific">Agromyces protaetiae</name>
    <dbReference type="NCBI Taxonomy" id="2509455"/>
    <lineage>
        <taxon>Bacteria</taxon>
        <taxon>Bacillati</taxon>
        <taxon>Actinomycetota</taxon>
        <taxon>Actinomycetes</taxon>
        <taxon>Micrococcales</taxon>
        <taxon>Microbacteriaceae</taxon>
        <taxon>Agromyces</taxon>
    </lineage>
</organism>
<name>A0A4V0YHG6_9MICO</name>
<evidence type="ECO:0000313" key="2">
    <source>
        <dbReference type="Proteomes" id="UP000291259"/>
    </source>
</evidence>
<proteinExistence type="predicted"/>
<keyword evidence="2" id="KW-1185">Reference proteome</keyword>